<name>G8JMI2_ERECY</name>
<keyword evidence="11" id="KW-1185">Reference proteome</keyword>
<evidence type="ECO:0000313" key="10">
    <source>
        <dbReference type="EMBL" id="AET37699.1"/>
    </source>
</evidence>
<dbReference type="InterPro" id="IPR001362">
    <property type="entry name" value="Glyco_hydro_32"/>
</dbReference>
<dbReference type="OrthoDB" id="202537at2759"/>
<feature type="chain" id="PRO_5003510844" evidence="7">
    <location>
        <begin position="18"/>
        <end position="579"/>
    </location>
</feature>
<dbReference type="FunFam" id="2.115.10.20:FF:000002">
    <property type="entry name" value="Invertase 2"/>
    <property type="match status" value="1"/>
</dbReference>
<dbReference type="Pfam" id="PF08244">
    <property type="entry name" value="Glyco_hydro_32C"/>
    <property type="match status" value="1"/>
</dbReference>
<dbReference type="SUPFAM" id="SSF49899">
    <property type="entry name" value="Concanavalin A-like lectins/glucanases"/>
    <property type="match status" value="1"/>
</dbReference>
<dbReference type="PROSITE" id="PS00609">
    <property type="entry name" value="GLYCOSYL_HYDROL_F32"/>
    <property type="match status" value="1"/>
</dbReference>
<dbReference type="SUPFAM" id="SSF75005">
    <property type="entry name" value="Arabinanase/levansucrase/invertase"/>
    <property type="match status" value="1"/>
</dbReference>
<dbReference type="InParanoid" id="G8JMI2"/>
<dbReference type="HOGENOM" id="CLU_001528_3_3_1"/>
<evidence type="ECO:0000256" key="7">
    <source>
        <dbReference type="SAM" id="SignalP"/>
    </source>
</evidence>
<dbReference type="GeneID" id="11470422"/>
<dbReference type="PANTHER" id="PTHR42800">
    <property type="entry name" value="EXOINULINASE INUD (AFU_ORTHOLOGUE AFUA_5G00480)"/>
    <property type="match status" value="1"/>
</dbReference>
<evidence type="ECO:0000256" key="1">
    <source>
        <dbReference type="ARBA" id="ARBA00009902"/>
    </source>
</evidence>
<feature type="domain" description="Glycosyl hydrolase family 32 N-terminal" evidence="8">
    <location>
        <begin position="46"/>
        <end position="366"/>
    </location>
</feature>
<keyword evidence="5 6" id="KW-0326">Glycosidase</keyword>
<dbReference type="EMBL" id="CP002497">
    <property type="protein sequence ID" value="AET37699.1"/>
    <property type="molecule type" value="Genomic_DNA"/>
</dbReference>
<evidence type="ECO:0000256" key="2">
    <source>
        <dbReference type="ARBA" id="ARBA00022729"/>
    </source>
</evidence>
<feature type="domain" description="Glycosyl hydrolase family 32 C-terminal" evidence="9">
    <location>
        <begin position="408"/>
        <end position="548"/>
    </location>
</feature>
<dbReference type="InterPro" id="IPR013148">
    <property type="entry name" value="Glyco_hydro_32_N"/>
</dbReference>
<accession>G8JMI2</accession>
<dbReference type="KEGG" id="erc:Ecym_1473"/>
<sequence>MIFSKLYSLVLLGSVATSSYVPYHASELVERDIDNTGKAADRPLIHATPDSGWMNDPNGLWYDAKEKLYHLYYQYNPNDMVWGFPLCWGHATSEDLMLWKNHGVAISPARNDSGVYSGSAVIDYNNTSGFFDDSVDPRQRVVAIWTYNTPESETQYLSYSTDGGYTFQEYEHNPVVEFNSTQFRDPKVIWHEETQKWIMTVALCQQYSVFIYSSENLKDWTLESKFTDSGLLGFQYEAPGLAKIPVTKATNNNYTLEDNSYDVKNNDTEYMWVLFLAINPGGPQGGSFNQYFIGDFNGTTFTPFTHQTRMLDFGKDFYAFQGFFNSPDDSSYLGIAWTSNWQYSAYVPTYPWRSSMSLPRRFTIQQYSPTPESVQLNLNSVPVLNLAGDDKPSESRYALSNKALNSTANLTIPIEGTPTGTFEFTVTFACNSTTVVNTQSADLNFFLKGSKDQTEYLRLGHNAQAAAFFIDRGNTKVEFVHSNPFFTNRLSVNGEPWSQDGSYSIYKVQGIVDVNILELFFNEGSMASTNTFFLSPGNFIGNIEISSSVDGVYSILDFDLKELDVVDSKVTVETCGPSE</sequence>
<dbReference type="InterPro" id="IPR023296">
    <property type="entry name" value="Glyco_hydro_beta-prop_sf"/>
</dbReference>
<dbReference type="Gene3D" id="2.60.120.560">
    <property type="entry name" value="Exo-inulinase, domain 1"/>
    <property type="match status" value="1"/>
</dbReference>
<keyword evidence="4" id="KW-0325">Glycoprotein</keyword>
<evidence type="ECO:0000259" key="8">
    <source>
        <dbReference type="Pfam" id="PF00251"/>
    </source>
</evidence>
<dbReference type="GO" id="GO:0005576">
    <property type="term" value="C:extracellular region"/>
    <property type="evidence" value="ECO:0007669"/>
    <property type="project" value="UniProtKB-ARBA"/>
</dbReference>
<dbReference type="eggNOG" id="KOG0228">
    <property type="taxonomic scope" value="Eukaryota"/>
</dbReference>
<evidence type="ECO:0000313" key="11">
    <source>
        <dbReference type="Proteomes" id="UP000006790"/>
    </source>
</evidence>
<dbReference type="RefSeq" id="XP_003644516.1">
    <property type="nucleotide sequence ID" value="XM_003644468.1"/>
</dbReference>
<evidence type="ECO:0000256" key="5">
    <source>
        <dbReference type="ARBA" id="ARBA00023295"/>
    </source>
</evidence>
<keyword evidence="2 7" id="KW-0732">Signal</keyword>
<gene>
    <name evidence="10" type="ordered locus">Ecym_1473</name>
</gene>
<proteinExistence type="inferred from homology"/>
<dbReference type="GO" id="GO:0000324">
    <property type="term" value="C:fungal-type vacuole"/>
    <property type="evidence" value="ECO:0007669"/>
    <property type="project" value="TreeGrafter"/>
</dbReference>
<dbReference type="SMART" id="SM00640">
    <property type="entry name" value="Glyco_32"/>
    <property type="match status" value="1"/>
</dbReference>
<dbReference type="Proteomes" id="UP000006790">
    <property type="component" value="Chromosome 1"/>
</dbReference>
<dbReference type="Gene3D" id="2.115.10.20">
    <property type="entry name" value="Glycosyl hydrolase domain, family 43"/>
    <property type="match status" value="1"/>
</dbReference>
<dbReference type="AlphaFoldDB" id="G8JMI2"/>
<reference evidence="11" key="1">
    <citation type="journal article" date="2012" name="G3 (Bethesda)">
        <title>Pichia sorbitophila, an interspecies yeast hybrid reveals early steps of genome resolution following polyploidization.</title>
        <authorList>
            <person name="Leh Louis V."/>
            <person name="Despons L."/>
            <person name="Friedrich A."/>
            <person name="Martin T."/>
            <person name="Durrens P."/>
            <person name="Casaregola S."/>
            <person name="Neuveglise C."/>
            <person name="Fairhead C."/>
            <person name="Marck C."/>
            <person name="Cruz J.A."/>
            <person name="Straub M.L."/>
            <person name="Kugler V."/>
            <person name="Sacerdot C."/>
            <person name="Uzunov Z."/>
            <person name="Thierry A."/>
            <person name="Weiss S."/>
            <person name="Bleykasten C."/>
            <person name="De Montigny J."/>
            <person name="Jacques N."/>
            <person name="Jung P."/>
            <person name="Lemaire M."/>
            <person name="Mallet S."/>
            <person name="Morel G."/>
            <person name="Richard G.F."/>
            <person name="Sarkar A."/>
            <person name="Savel G."/>
            <person name="Schacherer J."/>
            <person name="Seret M.L."/>
            <person name="Talla E."/>
            <person name="Samson G."/>
            <person name="Jubin C."/>
            <person name="Poulain J."/>
            <person name="Vacherie B."/>
            <person name="Barbe V."/>
            <person name="Pelletier E."/>
            <person name="Sherman D.J."/>
            <person name="Westhof E."/>
            <person name="Weissenbach J."/>
            <person name="Baret P.V."/>
            <person name="Wincker P."/>
            <person name="Gaillardin C."/>
            <person name="Dujon B."/>
            <person name="Souciet J.L."/>
        </authorList>
    </citation>
    <scope>NUCLEOTIDE SEQUENCE [LARGE SCALE GENOMIC DNA]</scope>
    <source>
        <strain evidence="11">CBS 270.75 / DBVPG 7215 / KCTC 17166 / NRRL Y-17582</strain>
    </source>
</reference>
<organism evidence="10 11">
    <name type="scientific">Eremothecium cymbalariae (strain CBS 270.75 / DBVPG 7215 / KCTC 17166 / NRRL Y-17582)</name>
    <name type="common">Yeast</name>
    <dbReference type="NCBI Taxonomy" id="931890"/>
    <lineage>
        <taxon>Eukaryota</taxon>
        <taxon>Fungi</taxon>
        <taxon>Dikarya</taxon>
        <taxon>Ascomycota</taxon>
        <taxon>Saccharomycotina</taxon>
        <taxon>Saccharomycetes</taxon>
        <taxon>Saccharomycetales</taxon>
        <taxon>Saccharomycetaceae</taxon>
        <taxon>Eremothecium</taxon>
    </lineage>
</organism>
<evidence type="ECO:0000256" key="3">
    <source>
        <dbReference type="ARBA" id="ARBA00022801"/>
    </source>
</evidence>
<dbReference type="STRING" id="931890.G8JMI2"/>
<feature type="signal peptide" evidence="7">
    <location>
        <begin position="1"/>
        <end position="17"/>
    </location>
</feature>
<dbReference type="InterPro" id="IPR013189">
    <property type="entry name" value="Glyco_hydro_32_C"/>
</dbReference>
<protein>
    <submittedName>
        <fullName evidence="10">Uncharacterized protein</fullName>
    </submittedName>
</protein>
<keyword evidence="3 6" id="KW-0378">Hydrolase</keyword>
<evidence type="ECO:0000256" key="4">
    <source>
        <dbReference type="ARBA" id="ARBA00023180"/>
    </source>
</evidence>
<dbReference type="OMA" id="GTEWRHA"/>
<dbReference type="InterPro" id="IPR018053">
    <property type="entry name" value="Glyco_hydro_32_AS"/>
</dbReference>
<comment type="similarity">
    <text evidence="1 6">Belongs to the glycosyl hydrolase 32 family.</text>
</comment>
<dbReference type="Pfam" id="PF00251">
    <property type="entry name" value="Glyco_hydro_32N"/>
    <property type="match status" value="1"/>
</dbReference>
<dbReference type="CDD" id="cd18622">
    <property type="entry name" value="GH32_Inu-like"/>
    <property type="match status" value="1"/>
</dbReference>
<evidence type="ECO:0000259" key="9">
    <source>
        <dbReference type="Pfam" id="PF08244"/>
    </source>
</evidence>
<dbReference type="FunCoup" id="G8JMI2">
    <property type="interactions" value="459"/>
</dbReference>
<dbReference type="GO" id="GO:0005987">
    <property type="term" value="P:sucrose catabolic process"/>
    <property type="evidence" value="ECO:0007669"/>
    <property type="project" value="UniProtKB-ARBA"/>
</dbReference>
<dbReference type="InterPro" id="IPR013320">
    <property type="entry name" value="ConA-like_dom_sf"/>
</dbReference>
<evidence type="ECO:0000256" key="6">
    <source>
        <dbReference type="RuleBase" id="RU362110"/>
    </source>
</evidence>
<dbReference type="GO" id="GO:0004575">
    <property type="term" value="F:sucrose alpha-glucosidase activity"/>
    <property type="evidence" value="ECO:0007669"/>
    <property type="project" value="TreeGrafter"/>
</dbReference>
<dbReference type="PANTHER" id="PTHR42800:SF4">
    <property type="entry name" value="INVERTASE 2"/>
    <property type="match status" value="1"/>
</dbReference>